<evidence type="ECO:0000313" key="2">
    <source>
        <dbReference type="EMBL" id="KRX08119.1"/>
    </source>
</evidence>
<proteinExistence type="predicted"/>
<reference evidence="2 3" key="1">
    <citation type="journal article" date="2015" name="Sci. Rep.">
        <title>Genome of the facultative scuticociliatosis pathogen Pseudocohnilembus persalinus provides insight into its virulence through horizontal gene transfer.</title>
        <authorList>
            <person name="Xiong J."/>
            <person name="Wang G."/>
            <person name="Cheng J."/>
            <person name="Tian M."/>
            <person name="Pan X."/>
            <person name="Warren A."/>
            <person name="Jiang C."/>
            <person name="Yuan D."/>
            <person name="Miao W."/>
        </authorList>
    </citation>
    <scope>NUCLEOTIDE SEQUENCE [LARGE SCALE GENOMIC DNA]</scope>
    <source>
        <strain evidence="2">36N120E</strain>
    </source>
</reference>
<feature type="region of interest" description="Disordered" evidence="1">
    <location>
        <begin position="60"/>
        <end position="80"/>
    </location>
</feature>
<dbReference type="InParanoid" id="A0A0V0R0Q3"/>
<name>A0A0V0R0Q3_PSEPJ</name>
<protein>
    <submittedName>
        <fullName evidence="2">Uncharacterized protein</fullName>
    </submittedName>
</protein>
<dbReference type="AlphaFoldDB" id="A0A0V0R0Q3"/>
<sequence>MPQLKAQNQATSLQKIVKKYDPENEQHLQKFYKELQYKFNFLKLAYPDLARTIQQDKIEEQKQRQEMEKMQKQQAEQIQDEDQIAQMKFQQEQEYLQKLNIIGDEDIKQFIMEHKKQKEQEEQIMKEMEEKAEKIVEQEENQQKQQDSQQRFKTGTYVMKDGKLVEGEAPIRETVDFSNWYAGNVDPEDLKRHKELLDRQHFGGPVWEGKKPNPSILQELALGMTDWDVQKGEVNPNLTKEKDEWFEEVKR</sequence>
<comment type="caution">
    <text evidence="2">The sequence shown here is derived from an EMBL/GenBank/DDBJ whole genome shotgun (WGS) entry which is preliminary data.</text>
</comment>
<evidence type="ECO:0000313" key="3">
    <source>
        <dbReference type="Proteomes" id="UP000054937"/>
    </source>
</evidence>
<gene>
    <name evidence="2" type="ORF">PPERSA_01664</name>
</gene>
<accession>A0A0V0R0Q3</accession>
<feature type="compositionally biased region" description="Basic and acidic residues" evidence="1">
    <location>
        <begin position="60"/>
        <end position="71"/>
    </location>
</feature>
<dbReference type="EMBL" id="LDAU01000073">
    <property type="protein sequence ID" value="KRX08119.1"/>
    <property type="molecule type" value="Genomic_DNA"/>
</dbReference>
<feature type="region of interest" description="Disordered" evidence="1">
    <location>
        <begin position="129"/>
        <end position="154"/>
    </location>
</feature>
<dbReference type="OMA" id="DYSNWYA"/>
<keyword evidence="3" id="KW-1185">Reference proteome</keyword>
<organism evidence="2 3">
    <name type="scientific">Pseudocohnilembus persalinus</name>
    <name type="common">Ciliate</name>
    <dbReference type="NCBI Taxonomy" id="266149"/>
    <lineage>
        <taxon>Eukaryota</taxon>
        <taxon>Sar</taxon>
        <taxon>Alveolata</taxon>
        <taxon>Ciliophora</taxon>
        <taxon>Intramacronucleata</taxon>
        <taxon>Oligohymenophorea</taxon>
        <taxon>Scuticociliatia</taxon>
        <taxon>Philasterida</taxon>
        <taxon>Pseudocohnilembidae</taxon>
        <taxon>Pseudocohnilembus</taxon>
    </lineage>
</organism>
<dbReference type="Proteomes" id="UP000054937">
    <property type="component" value="Unassembled WGS sequence"/>
</dbReference>
<evidence type="ECO:0000256" key="1">
    <source>
        <dbReference type="SAM" id="MobiDB-lite"/>
    </source>
</evidence>
<dbReference type="OrthoDB" id="10252184at2759"/>